<name>A0A1G6UQY5_PEPNI</name>
<evidence type="ECO:0000313" key="2">
    <source>
        <dbReference type="Proteomes" id="UP000198995"/>
    </source>
</evidence>
<dbReference type="Pfam" id="PF10662">
    <property type="entry name" value="PduV-EutP"/>
    <property type="match status" value="1"/>
</dbReference>
<dbReference type="SUPFAM" id="SSF52540">
    <property type="entry name" value="P-loop containing nucleoside triphosphate hydrolases"/>
    <property type="match status" value="1"/>
</dbReference>
<dbReference type="GO" id="GO:0006576">
    <property type="term" value="P:biogenic amine metabolic process"/>
    <property type="evidence" value="ECO:0007669"/>
    <property type="project" value="InterPro"/>
</dbReference>
<dbReference type="InterPro" id="IPR027417">
    <property type="entry name" value="P-loop_NTPase"/>
</dbReference>
<accession>A0A1G6UQY5</accession>
<organism evidence="1 2">
    <name type="scientific">Peptococcus niger</name>
    <dbReference type="NCBI Taxonomy" id="2741"/>
    <lineage>
        <taxon>Bacteria</taxon>
        <taxon>Bacillati</taxon>
        <taxon>Bacillota</taxon>
        <taxon>Clostridia</taxon>
        <taxon>Eubacteriales</taxon>
        <taxon>Peptococcaceae</taxon>
        <taxon>Peptococcus</taxon>
    </lineage>
</organism>
<dbReference type="PANTHER" id="PTHR40453">
    <property type="entry name" value="PROTEIN YOEF"/>
    <property type="match status" value="1"/>
</dbReference>
<dbReference type="InterPro" id="IPR012381">
    <property type="entry name" value="EutP_PduV"/>
</dbReference>
<dbReference type="STRING" id="2741.SAMN04489866_103122"/>
<dbReference type="Proteomes" id="UP000198995">
    <property type="component" value="Unassembled WGS sequence"/>
</dbReference>
<keyword evidence="2" id="KW-1185">Reference proteome</keyword>
<evidence type="ECO:0000313" key="1">
    <source>
        <dbReference type="EMBL" id="SDD43683.1"/>
    </source>
</evidence>
<reference evidence="1 2" key="1">
    <citation type="submission" date="2016-10" db="EMBL/GenBank/DDBJ databases">
        <authorList>
            <person name="de Groot N.N."/>
        </authorList>
    </citation>
    <scope>NUCLEOTIDE SEQUENCE [LARGE SCALE GENOMIC DNA]</scope>
    <source>
        <strain evidence="1 2">DSM 20475</strain>
    </source>
</reference>
<dbReference type="PANTHER" id="PTHR40453:SF1">
    <property type="entry name" value="PROTEIN YOEF"/>
    <property type="match status" value="1"/>
</dbReference>
<sequence>MKRRVMIIGPEGSGKSYLAHLLEGSEAPLGKRQDPIYGSCTIDVPAAYLEHRWMAHHLIAMAQNQAACLVLLADADRNRQVYSHGFAKLFSCPTYGVVNLKDHEGKNTGFGRAQLVEAGVDKIFVVDFTVGESMQVFLDAIREAVREG</sequence>
<proteinExistence type="predicted"/>
<dbReference type="EMBL" id="FNAF01000003">
    <property type="protein sequence ID" value="SDD43683.1"/>
    <property type="molecule type" value="Genomic_DNA"/>
</dbReference>
<dbReference type="AlphaFoldDB" id="A0A1G6UQY5"/>
<dbReference type="GO" id="GO:0005524">
    <property type="term" value="F:ATP binding"/>
    <property type="evidence" value="ECO:0007669"/>
    <property type="project" value="InterPro"/>
</dbReference>
<dbReference type="Gene3D" id="3.40.50.300">
    <property type="entry name" value="P-loop containing nucleotide triphosphate hydrolases"/>
    <property type="match status" value="1"/>
</dbReference>
<protein>
    <submittedName>
        <fullName evidence="1">Ethanolamine utilization protein EutP</fullName>
    </submittedName>
</protein>
<gene>
    <name evidence="1" type="ORF">SAMN04489866_103122</name>
</gene>